<evidence type="ECO:0000313" key="7">
    <source>
        <dbReference type="Proteomes" id="UP000278632"/>
    </source>
</evidence>
<dbReference type="GO" id="GO:0016020">
    <property type="term" value="C:membrane"/>
    <property type="evidence" value="ECO:0007669"/>
    <property type="project" value="InterPro"/>
</dbReference>
<organism evidence="6 7">
    <name type="scientific">Paraeggerthella hongkongensis</name>
    <dbReference type="NCBI Taxonomy" id="230658"/>
    <lineage>
        <taxon>Bacteria</taxon>
        <taxon>Bacillati</taxon>
        <taxon>Actinomycetota</taxon>
        <taxon>Coriobacteriia</taxon>
        <taxon>Eggerthellales</taxon>
        <taxon>Eggerthellaceae</taxon>
        <taxon>Paraeggerthella</taxon>
    </lineage>
</organism>
<dbReference type="InterPro" id="IPR027417">
    <property type="entry name" value="P-loop_NTPase"/>
</dbReference>
<feature type="domain" description="ABC transporter" evidence="5">
    <location>
        <begin position="47"/>
        <end position="272"/>
    </location>
</feature>
<dbReference type="PANTHER" id="PTHR46743">
    <property type="entry name" value="TEICHOIC ACIDS EXPORT ATP-BINDING PROTEIN TAGH"/>
    <property type="match status" value="1"/>
</dbReference>
<evidence type="ECO:0000259" key="5">
    <source>
        <dbReference type="PROSITE" id="PS50893"/>
    </source>
</evidence>
<reference evidence="7" key="1">
    <citation type="submission" date="2018-05" db="EMBL/GenBank/DDBJ databases">
        <title>Genome Sequencing of selected type strains of the family Eggerthellaceae.</title>
        <authorList>
            <person name="Danylec N."/>
            <person name="Stoll D.A."/>
            <person name="Doetsch A."/>
            <person name="Huch M."/>
        </authorList>
    </citation>
    <scope>NUCLEOTIDE SEQUENCE [LARGE SCALE GENOMIC DNA]</scope>
    <source>
        <strain evidence="7">DSM 16106</strain>
    </source>
</reference>
<dbReference type="InterPro" id="IPR003593">
    <property type="entry name" value="AAA+_ATPase"/>
</dbReference>
<dbReference type="OrthoDB" id="9778870at2"/>
<sequence>MPENVNTSALSIGDSESIEADDNRQTMIKVDHVSMIFNMASEQLNSLKEYAIKIARRELFFEGFTALDDISFEVKKGDVFGIIGTNGSGKSTLLKIIAGVLEPTKGSCEINGNIAPLIELGAGFDTELSARENIYLNGALLGYSKKFIDDHFDEIVEFAEIEKFLDMPLKNYSSGMVARIAFAIATVIVPEILVVDEVLSVGDFMFQKKCEDRINELIERHGVTVLIVSHSNAQIERMCNKAIWIEKGHTRMIGDAATVCRVYGGLGGRTGSPEAERRVFEALSSTAGKALQQKDLASIDGDSLYGTAVRAAVRGWGEESVDMVTLVCDATHVNAIAACGFAGAKNAPVLPVRSDHLPEIIEQYLSSKRPTTILLLDKDRNSENVLEQVSSLPWKPRVIYLPKRPGSLNLSIELLQLGAQSSLWGDTALIAAFEDNAKAFCAAPLSYGIRAPFFVLTGEEKDRASDLSRMLVEEGIHSIFAVGSIASHPLCASLSEQGITVKTLADENNEETVLSIAQAVLDESKKHNACAPVEVCVGSQTLSQWPELLSIIGYAGKTSAAMLLEDPTNLESVSSCMMFMERNRKTISGISFFGGESVLGSTDRELLYHAWKRSES</sequence>
<protein>
    <submittedName>
        <fullName evidence="6">ABC transporter</fullName>
    </submittedName>
</protein>
<dbReference type="Proteomes" id="UP000278632">
    <property type="component" value="Unassembled WGS sequence"/>
</dbReference>
<evidence type="ECO:0000256" key="1">
    <source>
        <dbReference type="ARBA" id="ARBA00005417"/>
    </source>
</evidence>
<dbReference type="EMBL" id="QICD01000027">
    <property type="protein sequence ID" value="RNL40430.1"/>
    <property type="molecule type" value="Genomic_DNA"/>
</dbReference>
<evidence type="ECO:0000313" key="6">
    <source>
        <dbReference type="EMBL" id="RNL40430.1"/>
    </source>
</evidence>
<dbReference type="GO" id="GO:0016887">
    <property type="term" value="F:ATP hydrolysis activity"/>
    <property type="evidence" value="ECO:0007669"/>
    <property type="project" value="InterPro"/>
</dbReference>
<keyword evidence="4" id="KW-0067">ATP-binding</keyword>
<dbReference type="AlphaFoldDB" id="A0A3N0B0Q0"/>
<proteinExistence type="inferred from homology"/>
<name>A0A3N0B0Q0_9ACTN</name>
<dbReference type="GO" id="GO:0005524">
    <property type="term" value="F:ATP binding"/>
    <property type="evidence" value="ECO:0007669"/>
    <property type="project" value="UniProtKB-KW"/>
</dbReference>
<dbReference type="InterPro" id="IPR003439">
    <property type="entry name" value="ABC_transporter-like_ATP-bd"/>
</dbReference>
<dbReference type="PANTHER" id="PTHR46743:SF2">
    <property type="entry name" value="TEICHOIC ACIDS EXPORT ATP-BINDING PROTEIN TAGH"/>
    <property type="match status" value="1"/>
</dbReference>
<keyword evidence="2" id="KW-0813">Transport</keyword>
<dbReference type="InterPro" id="IPR050683">
    <property type="entry name" value="Bact_Polysacc_Export_ATP-bd"/>
</dbReference>
<dbReference type="PROSITE" id="PS50893">
    <property type="entry name" value="ABC_TRANSPORTER_2"/>
    <property type="match status" value="1"/>
</dbReference>
<dbReference type="CDD" id="cd03220">
    <property type="entry name" value="ABC_KpsT_Wzt"/>
    <property type="match status" value="1"/>
</dbReference>
<dbReference type="Gene3D" id="3.40.50.300">
    <property type="entry name" value="P-loop containing nucleotide triphosphate hydrolases"/>
    <property type="match status" value="1"/>
</dbReference>
<accession>A0A3N0B0Q0</accession>
<comment type="caution">
    <text evidence="6">The sequence shown here is derived from an EMBL/GenBank/DDBJ whole genome shotgun (WGS) entry which is preliminary data.</text>
</comment>
<dbReference type="SUPFAM" id="SSF52540">
    <property type="entry name" value="P-loop containing nucleoside triphosphate hydrolases"/>
    <property type="match status" value="1"/>
</dbReference>
<dbReference type="Pfam" id="PF00005">
    <property type="entry name" value="ABC_tran"/>
    <property type="match status" value="1"/>
</dbReference>
<evidence type="ECO:0000256" key="2">
    <source>
        <dbReference type="ARBA" id="ARBA00022448"/>
    </source>
</evidence>
<dbReference type="GO" id="GO:0140359">
    <property type="term" value="F:ABC-type transporter activity"/>
    <property type="evidence" value="ECO:0007669"/>
    <property type="project" value="InterPro"/>
</dbReference>
<dbReference type="SMART" id="SM00382">
    <property type="entry name" value="AAA"/>
    <property type="match status" value="1"/>
</dbReference>
<gene>
    <name evidence="6" type="ORF">DMP08_10395</name>
</gene>
<keyword evidence="7" id="KW-1185">Reference proteome</keyword>
<keyword evidence="3" id="KW-0547">Nucleotide-binding</keyword>
<evidence type="ECO:0000256" key="3">
    <source>
        <dbReference type="ARBA" id="ARBA00022741"/>
    </source>
</evidence>
<comment type="similarity">
    <text evidence="1">Belongs to the ABC transporter superfamily.</text>
</comment>
<dbReference type="InterPro" id="IPR015860">
    <property type="entry name" value="ABC_transpr_TagH-like"/>
</dbReference>
<evidence type="ECO:0000256" key="4">
    <source>
        <dbReference type="ARBA" id="ARBA00022840"/>
    </source>
</evidence>